<evidence type="ECO:0000313" key="6">
    <source>
        <dbReference type="EMBL" id="GGE65356.1"/>
    </source>
</evidence>
<dbReference type="SUPFAM" id="SSF88946">
    <property type="entry name" value="Sigma2 domain of RNA polymerase sigma factors"/>
    <property type="match status" value="1"/>
</dbReference>
<dbReference type="NCBIfam" id="NF005809">
    <property type="entry name" value="PRK07670.1"/>
    <property type="match status" value="1"/>
</dbReference>
<dbReference type="NCBIfam" id="TIGR02937">
    <property type="entry name" value="sigma70-ECF"/>
    <property type="match status" value="1"/>
</dbReference>
<dbReference type="AlphaFoldDB" id="A0A917APP9"/>
<reference evidence="6" key="2">
    <citation type="submission" date="2020-09" db="EMBL/GenBank/DDBJ databases">
        <authorList>
            <person name="Sun Q."/>
            <person name="Zhou Y."/>
        </authorList>
    </citation>
    <scope>NUCLEOTIDE SEQUENCE</scope>
    <source>
        <strain evidence="6">CGMCC 1.12698</strain>
    </source>
</reference>
<dbReference type="InterPro" id="IPR013325">
    <property type="entry name" value="RNA_pol_sigma_r2"/>
</dbReference>
<dbReference type="EMBL" id="BMFK01000001">
    <property type="protein sequence ID" value="GGE65356.1"/>
    <property type="molecule type" value="Genomic_DNA"/>
</dbReference>
<evidence type="ECO:0000313" key="7">
    <source>
        <dbReference type="Proteomes" id="UP000605259"/>
    </source>
</evidence>
<dbReference type="GO" id="GO:0006352">
    <property type="term" value="P:DNA-templated transcription initiation"/>
    <property type="evidence" value="ECO:0007669"/>
    <property type="project" value="InterPro"/>
</dbReference>
<keyword evidence="7" id="KW-1185">Reference proteome</keyword>
<name>A0A917APP9_9BACI</name>
<keyword evidence="1" id="KW-0805">Transcription regulation</keyword>
<gene>
    <name evidence="6" type="primary">sigD</name>
    <name evidence="6" type="ORF">GCM10007140_14410</name>
</gene>
<keyword evidence="4" id="KW-0804">Transcription</keyword>
<dbReference type="Gene3D" id="1.20.140.160">
    <property type="match status" value="1"/>
</dbReference>
<dbReference type="Pfam" id="PF04545">
    <property type="entry name" value="Sigma70_r4"/>
    <property type="match status" value="1"/>
</dbReference>
<dbReference type="InterPro" id="IPR013324">
    <property type="entry name" value="RNA_pol_sigma_r3/r4-like"/>
</dbReference>
<dbReference type="InterPro" id="IPR014284">
    <property type="entry name" value="RNA_pol_sigma-70_dom"/>
</dbReference>
<comment type="caution">
    <text evidence="6">The sequence shown here is derived from an EMBL/GenBank/DDBJ whole genome shotgun (WGS) entry which is preliminary data.</text>
</comment>
<dbReference type="Pfam" id="PF04542">
    <property type="entry name" value="Sigma70_r2"/>
    <property type="match status" value="1"/>
</dbReference>
<sequence length="255" mass="29590">MVQTSKSEDKVLWDKWIATRDPHVGDSLVRMYLPLVYYQVQRIGMSVPKNVSRDELKSFGLIGLYDALQKFDTSRNLKFDTYASFRIRGAIIDGLRKEDWLPRTARDKVKKIEATVEKLEQTYSRNITACDIAQELEMSEDDVHSSIVDMLYANVLSIDDIQRDTSIAESTKYHIKDDYVLMPEEHLMKEELLNDLSVSIEMLNEQEQIVISLFYKEELTFTEIGQILSISTSRVSQIHAKAIFKLREKLTKIIK</sequence>
<dbReference type="InterPro" id="IPR007630">
    <property type="entry name" value="RNA_pol_sigma70_r4"/>
</dbReference>
<evidence type="ECO:0000259" key="5">
    <source>
        <dbReference type="PROSITE" id="PS00716"/>
    </source>
</evidence>
<dbReference type="NCBIfam" id="TIGR02479">
    <property type="entry name" value="FliA_WhiG"/>
    <property type="match status" value="1"/>
</dbReference>
<dbReference type="PANTHER" id="PTHR30385">
    <property type="entry name" value="SIGMA FACTOR F FLAGELLAR"/>
    <property type="match status" value="1"/>
</dbReference>
<evidence type="ECO:0000256" key="3">
    <source>
        <dbReference type="ARBA" id="ARBA00023125"/>
    </source>
</evidence>
<dbReference type="PROSITE" id="PS00716">
    <property type="entry name" value="SIGMA70_2"/>
    <property type="match status" value="1"/>
</dbReference>
<dbReference type="SUPFAM" id="SSF88659">
    <property type="entry name" value="Sigma3 and sigma4 domains of RNA polymerase sigma factors"/>
    <property type="match status" value="2"/>
</dbReference>
<dbReference type="InterPro" id="IPR007627">
    <property type="entry name" value="RNA_pol_sigma70_r2"/>
</dbReference>
<keyword evidence="2" id="KW-0731">Sigma factor</keyword>
<dbReference type="InterPro" id="IPR012845">
    <property type="entry name" value="RNA_pol_sigma_FliA_WhiG"/>
</dbReference>
<accession>A0A917APP9</accession>
<dbReference type="InterPro" id="IPR000943">
    <property type="entry name" value="RNA_pol_sigma70"/>
</dbReference>
<dbReference type="PRINTS" id="PR00046">
    <property type="entry name" value="SIGMA70FCT"/>
</dbReference>
<organism evidence="6 7">
    <name type="scientific">Priestia taiwanensis</name>
    <dbReference type="NCBI Taxonomy" id="1347902"/>
    <lineage>
        <taxon>Bacteria</taxon>
        <taxon>Bacillati</taxon>
        <taxon>Bacillota</taxon>
        <taxon>Bacilli</taxon>
        <taxon>Bacillales</taxon>
        <taxon>Bacillaceae</taxon>
        <taxon>Priestia</taxon>
    </lineage>
</organism>
<dbReference type="Proteomes" id="UP000605259">
    <property type="component" value="Unassembled WGS sequence"/>
</dbReference>
<reference evidence="6" key="1">
    <citation type="journal article" date="2014" name="Int. J. Syst. Evol. Microbiol.">
        <title>Complete genome sequence of Corynebacterium casei LMG S-19264T (=DSM 44701T), isolated from a smear-ripened cheese.</title>
        <authorList>
            <consortium name="US DOE Joint Genome Institute (JGI-PGF)"/>
            <person name="Walter F."/>
            <person name="Albersmeier A."/>
            <person name="Kalinowski J."/>
            <person name="Ruckert C."/>
        </authorList>
    </citation>
    <scope>NUCLEOTIDE SEQUENCE</scope>
    <source>
        <strain evidence="6">CGMCC 1.12698</strain>
    </source>
</reference>
<evidence type="ECO:0000256" key="4">
    <source>
        <dbReference type="ARBA" id="ARBA00023163"/>
    </source>
</evidence>
<evidence type="ECO:0000256" key="2">
    <source>
        <dbReference type="ARBA" id="ARBA00023082"/>
    </source>
</evidence>
<dbReference type="GO" id="GO:0016987">
    <property type="term" value="F:sigma factor activity"/>
    <property type="evidence" value="ECO:0007669"/>
    <property type="project" value="UniProtKB-KW"/>
</dbReference>
<dbReference type="GO" id="GO:0003899">
    <property type="term" value="F:DNA-directed RNA polymerase activity"/>
    <property type="evidence" value="ECO:0007669"/>
    <property type="project" value="InterPro"/>
</dbReference>
<dbReference type="GO" id="GO:0003677">
    <property type="term" value="F:DNA binding"/>
    <property type="evidence" value="ECO:0007669"/>
    <property type="project" value="UniProtKB-KW"/>
</dbReference>
<dbReference type="Gene3D" id="1.10.1740.10">
    <property type="match status" value="1"/>
</dbReference>
<dbReference type="PIRSF" id="PIRSF000770">
    <property type="entry name" value="RNA_pol_sigma-SigE/K"/>
    <property type="match status" value="1"/>
</dbReference>
<feature type="domain" description="RNA polymerase sigma-70" evidence="5">
    <location>
        <begin position="220"/>
        <end position="246"/>
    </location>
</feature>
<evidence type="ECO:0000256" key="1">
    <source>
        <dbReference type="ARBA" id="ARBA00023015"/>
    </source>
</evidence>
<dbReference type="PANTHER" id="PTHR30385:SF7">
    <property type="entry name" value="RNA POLYMERASE SIGMA FACTOR FLIA"/>
    <property type="match status" value="1"/>
</dbReference>
<proteinExistence type="predicted"/>
<protein>
    <submittedName>
        <fullName evidence="6">RNA polymerase sigma-D factor</fullName>
    </submittedName>
</protein>
<keyword evidence="3" id="KW-0238">DNA-binding</keyword>
<dbReference type="CDD" id="cd06171">
    <property type="entry name" value="Sigma70_r4"/>
    <property type="match status" value="1"/>
</dbReference>